<evidence type="ECO:0000256" key="1">
    <source>
        <dbReference type="SAM" id="MobiDB-lite"/>
    </source>
</evidence>
<feature type="compositionally biased region" description="Pro residues" evidence="1">
    <location>
        <begin position="22"/>
        <end position="31"/>
    </location>
</feature>
<dbReference type="AlphaFoldDB" id="A0A1H4T7Z2"/>
<feature type="transmembrane region" description="Helical" evidence="2">
    <location>
        <begin position="117"/>
        <end position="139"/>
    </location>
</feature>
<evidence type="ECO:0000313" key="4">
    <source>
        <dbReference type="Proteomes" id="UP000182241"/>
    </source>
</evidence>
<feature type="compositionally biased region" description="Low complexity" evidence="1">
    <location>
        <begin position="52"/>
        <end position="76"/>
    </location>
</feature>
<gene>
    <name evidence="3" type="ORF">SAMN04489793_2515</name>
</gene>
<protein>
    <submittedName>
        <fullName evidence="3">Uncharacterized protein</fullName>
    </submittedName>
</protein>
<keyword evidence="4" id="KW-1185">Reference proteome</keyword>
<dbReference type="STRING" id="57704.SAMN04489793_2515"/>
<dbReference type="RefSeq" id="WP_068741984.1">
    <property type="nucleotide sequence ID" value="NZ_CBDRGN010000001.1"/>
</dbReference>
<feature type="transmembrane region" description="Helical" evidence="2">
    <location>
        <begin position="228"/>
        <end position="252"/>
    </location>
</feature>
<feature type="transmembrane region" description="Helical" evidence="2">
    <location>
        <begin position="159"/>
        <end position="180"/>
    </location>
</feature>
<sequence>MTYNQGGYQPGGPYPQGGGRPSPYPGQPPQNAPYGGAPQQHPAPSHQGGPWGTPQPGYGQPVPQYAQPGRPQFGQQQFGGPGPYAGQQGPYGQPGPTGPGGSAPSGPRGGIGAILQFLIAGAGVLVILGAFLPWATASATIGGSSITNSASGIDGSDGWITLVVALIAAGVAVAAAVVPASGVPLRLISGITATVAGLVITGLAGYDLANVVKLTSTYSSMVDVSAGIGLYLTLLAGIAVLGLGIAALVSALTKR</sequence>
<organism evidence="3 4">
    <name type="scientific">Tsukamurella tyrosinosolvens</name>
    <dbReference type="NCBI Taxonomy" id="57704"/>
    <lineage>
        <taxon>Bacteria</taxon>
        <taxon>Bacillati</taxon>
        <taxon>Actinomycetota</taxon>
        <taxon>Actinomycetes</taxon>
        <taxon>Mycobacteriales</taxon>
        <taxon>Tsukamurellaceae</taxon>
        <taxon>Tsukamurella</taxon>
    </lineage>
</organism>
<reference evidence="4" key="1">
    <citation type="submission" date="2016-10" db="EMBL/GenBank/DDBJ databases">
        <authorList>
            <person name="Varghese N."/>
            <person name="Submissions S."/>
        </authorList>
    </citation>
    <scope>NUCLEOTIDE SEQUENCE [LARGE SCALE GENOMIC DNA]</scope>
    <source>
        <strain evidence="4">DSM 44234</strain>
    </source>
</reference>
<feature type="region of interest" description="Disordered" evidence="1">
    <location>
        <begin position="1"/>
        <end position="106"/>
    </location>
</feature>
<name>A0A1H4T7Z2_TSUTY</name>
<keyword evidence="2" id="KW-0812">Transmembrane</keyword>
<dbReference type="Proteomes" id="UP000182241">
    <property type="component" value="Unassembled WGS sequence"/>
</dbReference>
<feature type="transmembrane region" description="Helical" evidence="2">
    <location>
        <begin position="187"/>
        <end position="208"/>
    </location>
</feature>
<feature type="compositionally biased region" description="Gly residues" evidence="1">
    <location>
        <begin position="8"/>
        <end position="20"/>
    </location>
</feature>
<accession>A0A1H4T7Z2</accession>
<evidence type="ECO:0000313" key="3">
    <source>
        <dbReference type="EMBL" id="SEC52562.1"/>
    </source>
</evidence>
<keyword evidence="2" id="KW-1133">Transmembrane helix</keyword>
<keyword evidence="2" id="KW-0472">Membrane</keyword>
<proteinExistence type="predicted"/>
<dbReference type="EMBL" id="FNSA01000003">
    <property type="protein sequence ID" value="SEC52562.1"/>
    <property type="molecule type" value="Genomic_DNA"/>
</dbReference>
<evidence type="ECO:0000256" key="2">
    <source>
        <dbReference type="SAM" id="Phobius"/>
    </source>
</evidence>